<dbReference type="InterPro" id="IPR008984">
    <property type="entry name" value="SMAD_FHA_dom_sf"/>
</dbReference>
<feature type="transmembrane region" description="Helical" evidence="2">
    <location>
        <begin position="204"/>
        <end position="229"/>
    </location>
</feature>
<feature type="transmembrane region" description="Helical" evidence="2">
    <location>
        <begin position="157"/>
        <end position="177"/>
    </location>
</feature>
<dbReference type="EMBL" id="JBHUFV010000003">
    <property type="protein sequence ID" value="MFD1930405.1"/>
    <property type="molecule type" value="Genomic_DNA"/>
</dbReference>
<dbReference type="Gene3D" id="2.60.200.20">
    <property type="match status" value="1"/>
</dbReference>
<feature type="domain" description="FHA" evidence="3">
    <location>
        <begin position="24"/>
        <end position="73"/>
    </location>
</feature>
<protein>
    <submittedName>
        <fullName evidence="4">FHA domain-containing protein</fullName>
    </submittedName>
</protein>
<dbReference type="Proteomes" id="UP001597368">
    <property type="component" value="Unassembled WGS sequence"/>
</dbReference>
<dbReference type="PROSITE" id="PS50006">
    <property type="entry name" value="FHA_DOMAIN"/>
    <property type="match status" value="1"/>
</dbReference>
<comment type="caution">
    <text evidence="4">The sequence shown here is derived from an EMBL/GenBank/DDBJ whole genome shotgun (WGS) entry which is preliminary data.</text>
</comment>
<keyword evidence="2" id="KW-1133">Transmembrane helix</keyword>
<evidence type="ECO:0000259" key="3">
    <source>
        <dbReference type="PROSITE" id="PS50006"/>
    </source>
</evidence>
<evidence type="ECO:0000256" key="1">
    <source>
        <dbReference type="ARBA" id="ARBA00022553"/>
    </source>
</evidence>
<keyword evidence="5" id="KW-1185">Reference proteome</keyword>
<reference evidence="5" key="1">
    <citation type="journal article" date="2019" name="Int. J. Syst. Evol. Microbiol.">
        <title>The Global Catalogue of Microorganisms (GCM) 10K type strain sequencing project: providing services to taxonomists for standard genome sequencing and annotation.</title>
        <authorList>
            <consortium name="The Broad Institute Genomics Platform"/>
            <consortium name="The Broad Institute Genome Sequencing Center for Infectious Disease"/>
            <person name="Wu L."/>
            <person name="Ma J."/>
        </authorList>
    </citation>
    <scope>NUCLEOTIDE SEQUENCE [LARGE SCALE GENOMIC DNA]</scope>
    <source>
        <strain evidence="5">ICMP 6774ER</strain>
    </source>
</reference>
<dbReference type="CDD" id="cd00060">
    <property type="entry name" value="FHA"/>
    <property type="match status" value="1"/>
</dbReference>
<accession>A0ABW4SN20</accession>
<keyword evidence="2" id="KW-0472">Membrane</keyword>
<dbReference type="SMART" id="SM00240">
    <property type="entry name" value="FHA"/>
    <property type="match status" value="1"/>
</dbReference>
<keyword evidence="1" id="KW-0597">Phosphoprotein</keyword>
<evidence type="ECO:0000313" key="5">
    <source>
        <dbReference type="Proteomes" id="UP001597368"/>
    </source>
</evidence>
<dbReference type="PANTHER" id="PTHR23308">
    <property type="entry name" value="NUCLEAR INHIBITOR OF PROTEIN PHOSPHATASE-1"/>
    <property type="match status" value="1"/>
</dbReference>
<name>A0ABW4SN20_9ACTN</name>
<keyword evidence="2" id="KW-0812">Transmembrane</keyword>
<dbReference type="Pfam" id="PF00498">
    <property type="entry name" value="FHA"/>
    <property type="match status" value="1"/>
</dbReference>
<evidence type="ECO:0000256" key="2">
    <source>
        <dbReference type="SAM" id="Phobius"/>
    </source>
</evidence>
<sequence length="256" mass="27644">MPRLIVIHPPALEGTVLLVGERRQVIGRGSSADLRLDDPHLSAVHAAVVPAAGGVTIEDLGSRNGTVVGQERVSRPRRLRDGDVVRLGTVHARFEDDGGGERGHTMAMPAAVSYHVGRQEAGQLNNVAGNQYNNHYIQQRDSFLRQVAAYRSKARSVFWLGVLMMFGGAAAYAAVLIKGMGDFQSSFTSGRMPEDFPFGPDVGLGVPVGLIAFAVGFVGNILFWVGLIMQIVAAARARRVDVDPRHSWNSPAVQRR</sequence>
<organism evidence="4 5">
    <name type="scientific">Nonomuraea mangrovi</name>
    <dbReference type="NCBI Taxonomy" id="2316207"/>
    <lineage>
        <taxon>Bacteria</taxon>
        <taxon>Bacillati</taxon>
        <taxon>Actinomycetota</taxon>
        <taxon>Actinomycetes</taxon>
        <taxon>Streptosporangiales</taxon>
        <taxon>Streptosporangiaceae</taxon>
        <taxon>Nonomuraea</taxon>
    </lineage>
</organism>
<dbReference type="SUPFAM" id="SSF49879">
    <property type="entry name" value="SMAD/FHA domain"/>
    <property type="match status" value="1"/>
</dbReference>
<evidence type="ECO:0000313" key="4">
    <source>
        <dbReference type="EMBL" id="MFD1930405.1"/>
    </source>
</evidence>
<gene>
    <name evidence="4" type="ORF">ACFSKW_02835</name>
</gene>
<proteinExistence type="predicted"/>
<dbReference type="RefSeq" id="WP_379568757.1">
    <property type="nucleotide sequence ID" value="NZ_JBHUFV010000003.1"/>
</dbReference>
<dbReference type="InterPro" id="IPR050923">
    <property type="entry name" value="Cell_Proc_Reg/RNA_Proc"/>
</dbReference>
<dbReference type="InterPro" id="IPR000253">
    <property type="entry name" value="FHA_dom"/>
</dbReference>